<keyword evidence="2" id="KW-1185">Reference proteome</keyword>
<dbReference type="EMBL" id="BMLK01000008">
    <property type="protein sequence ID" value="GGN49497.1"/>
    <property type="molecule type" value="Genomic_DNA"/>
</dbReference>
<evidence type="ECO:0008006" key="3">
    <source>
        <dbReference type="Google" id="ProtNLM"/>
    </source>
</evidence>
<organism evidence="1 2">
    <name type="scientific">Novosphingobium indicum</name>
    <dbReference type="NCBI Taxonomy" id="462949"/>
    <lineage>
        <taxon>Bacteria</taxon>
        <taxon>Pseudomonadati</taxon>
        <taxon>Pseudomonadota</taxon>
        <taxon>Alphaproteobacteria</taxon>
        <taxon>Sphingomonadales</taxon>
        <taxon>Sphingomonadaceae</taxon>
        <taxon>Novosphingobium</taxon>
    </lineage>
</organism>
<dbReference type="RefSeq" id="WP_188819554.1">
    <property type="nucleotide sequence ID" value="NZ_BMLK01000008.1"/>
</dbReference>
<evidence type="ECO:0000313" key="2">
    <source>
        <dbReference type="Proteomes" id="UP000605099"/>
    </source>
</evidence>
<protein>
    <recommendedName>
        <fullName evidence="3">VRR-NUC domain-containing protein</fullName>
    </recommendedName>
</protein>
<dbReference type="InterPro" id="IPR011856">
    <property type="entry name" value="tRNA_endonuc-like_dom_sf"/>
</dbReference>
<comment type="caution">
    <text evidence="1">The sequence shown here is derived from an EMBL/GenBank/DDBJ whole genome shotgun (WGS) entry which is preliminary data.</text>
</comment>
<dbReference type="Gene3D" id="3.40.1350.10">
    <property type="match status" value="1"/>
</dbReference>
<evidence type="ECO:0000313" key="1">
    <source>
        <dbReference type="EMBL" id="GGN49497.1"/>
    </source>
</evidence>
<sequence length="147" mass="15833">MPTPAFLVRLMQYRGLSRSVRIGPEDSECLAFATELRAAALEGRLRAVFTHPANELAGMVRKGPGGKVIVPAQVALARALGLITGTADYLFMMCDSSLAIEFKSKNGSMTEGQKDFRDWCEAMGVPHHVVRSAEGGLQILRDAGVLS</sequence>
<name>A0ABQ2JQ32_9SPHN</name>
<proteinExistence type="predicted"/>
<gene>
    <name evidence="1" type="ORF">GCM10011349_20170</name>
</gene>
<reference evidence="2" key="1">
    <citation type="journal article" date="2019" name="Int. J. Syst. Evol. Microbiol.">
        <title>The Global Catalogue of Microorganisms (GCM) 10K type strain sequencing project: providing services to taxonomists for standard genome sequencing and annotation.</title>
        <authorList>
            <consortium name="The Broad Institute Genomics Platform"/>
            <consortium name="The Broad Institute Genome Sequencing Center for Infectious Disease"/>
            <person name="Wu L."/>
            <person name="Ma J."/>
        </authorList>
    </citation>
    <scope>NUCLEOTIDE SEQUENCE [LARGE SCALE GENOMIC DNA]</scope>
    <source>
        <strain evidence="2">CGMCC 1.6784</strain>
    </source>
</reference>
<accession>A0ABQ2JQ32</accession>
<dbReference type="Proteomes" id="UP000605099">
    <property type="component" value="Unassembled WGS sequence"/>
</dbReference>